<dbReference type="EnsemblMetazoa" id="CJA01154b.1">
    <property type="protein sequence ID" value="CJA01154b.1"/>
    <property type="gene ID" value="WBGene00120358"/>
</dbReference>
<dbReference type="Proteomes" id="UP000005237">
    <property type="component" value="Unassembled WGS sequence"/>
</dbReference>
<evidence type="ECO:0000256" key="2">
    <source>
        <dbReference type="ARBA" id="ARBA00006311"/>
    </source>
</evidence>
<comment type="similarity">
    <text evidence="2">Belongs to the perilipin family.</text>
</comment>
<comment type="subcellular location">
    <subcellularLocation>
        <location evidence="1">Lipid droplet</location>
    </subcellularLocation>
</comment>
<keyword evidence="3" id="KW-0551">Lipid droplet</keyword>
<evidence type="ECO:0000256" key="3">
    <source>
        <dbReference type="ARBA" id="ARBA00022677"/>
    </source>
</evidence>
<accession>A0A8R1DG60</accession>
<reference evidence="5" key="1">
    <citation type="submission" date="2010-08" db="EMBL/GenBank/DDBJ databases">
        <authorList>
            <consortium name="Caenorhabditis japonica Sequencing Consortium"/>
            <person name="Wilson R.K."/>
        </authorList>
    </citation>
    <scope>NUCLEOTIDE SEQUENCE [LARGE SCALE GENOMIC DNA]</scope>
    <source>
        <strain evidence="5">DF5081</strain>
    </source>
</reference>
<dbReference type="AlphaFoldDB" id="A0A8R1DG60"/>
<proteinExistence type="inferred from homology"/>
<protein>
    <submittedName>
        <fullName evidence="4">Uncharacterized protein</fullName>
    </submittedName>
</protein>
<evidence type="ECO:0000313" key="4">
    <source>
        <dbReference type="EnsemblMetazoa" id="CJA01154b.1"/>
    </source>
</evidence>
<dbReference type="InterPro" id="IPR004279">
    <property type="entry name" value="Perilipin"/>
</dbReference>
<keyword evidence="5" id="KW-1185">Reference proteome</keyword>
<evidence type="ECO:0000256" key="1">
    <source>
        <dbReference type="ARBA" id="ARBA00004502"/>
    </source>
</evidence>
<sequence>MTDVEQPTFAEDQQEQAQTYYDQLADNAYVKSVINMYSKTKEFHPLINSTLNTAEENVVKVRDYATQKAYDGYNSYYVQPKNTAYEAVNYGTERAKNTFETGKSVAIVGGTFGIGAAVVLTQFSLALSAGGAALILDKVDNAKKLGTSAISTIREAELAVEHRILSAIHQAQRIAMVPVGKATENTNALLDILDGAVQKGLGVEVPAAVDQTITQRIKNLASIIVQGVNNKAHDHVIDPINERVRSYLEQLSKSFVLLDVIREKKVWVIEKTNELSTSVYDFKTTLENEAEQYKLAPEQMLMKHIQSSSESLATQLKTLREKGQNVFGDGTRIDSTIDYLEKLKTNLSEAENVYKVRDEVLNEARQRIAELTTWTTSLLILSAEWQFEPEDLLMDELYFEAPPLPAQRRIRNASLRKRA</sequence>
<dbReference type="Pfam" id="PF03036">
    <property type="entry name" value="Perilipin"/>
    <property type="match status" value="1"/>
</dbReference>
<reference evidence="4" key="2">
    <citation type="submission" date="2022-06" db="UniProtKB">
        <authorList>
            <consortium name="EnsemblMetazoa"/>
        </authorList>
    </citation>
    <scope>IDENTIFICATION</scope>
    <source>
        <strain evidence="4">DF5081</strain>
    </source>
</reference>
<dbReference type="GO" id="GO:0005811">
    <property type="term" value="C:lipid droplet"/>
    <property type="evidence" value="ECO:0007669"/>
    <property type="project" value="UniProtKB-SubCell"/>
</dbReference>
<name>A0A8R1DG60_CAEJA</name>
<organism evidence="4 5">
    <name type="scientific">Caenorhabditis japonica</name>
    <dbReference type="NCBI Taxonomy" id="281687"/>
    <lineage>
        <taxon>Eukaryota</taxon>
        <taxon>Metazoa</taxon>
        <taxon>Ecdysozoa</taxon>
        <taxon>Nematoda</taxon>
        <taxon>Chromadorea</taxon>
        <taxon>Rhabditida</taxon>
        <taxon>Rhabditina</taxon>
        <taxon>Rhabditomorpha</taxon>
        <taxon>Rhabditoidea</taxon>
        <taxon>Rhabditidae</taxon>
        <taxon>Peloderinae</taxon>
        <taxon>Caenorhabditis</taxon>
    </lineage>
</organism>
<evidence type="ECO:0000313" key="5">
    <source>
        <dbReference type="Proteomes" id="UP000005237"/>
    </source>
</evidence>